<dbReference type="PANTHER" id="PTHR45947">
    <property type="entry name" value="SULFOQUINOVOSYL TRANSFERASE SQD2"/>
    <property type="match status" value="1"/>
</dbReference>
<organism evidence="3">
    <name type="scientific">Caldithrix abyssi</name>
    <dbReference type="NCBI Taxonomy" id="187145"/>
    <lineage>
        <taxon>Bacteria</taxon>
        <taxon>Pseudomonadati</taxon>
        <taxon>Calditrichota</taxon>
        <taxon>Calditrichia</taxon>
        <taxon>Calditrichales</taxon>
        <taxon>Calditrichaceae</taxon>
        <taxon>Caldithrix</taxon>
    </lineage>
</organism>
<dbReference type="AlphaFoldDB" id="A0A7V5RPA4"/>
<dbReference type="PANTHER" id="PTHR45947:SF3">
    <property type="entry name" value="SULFOQUINOVOSYL TRANSFERASE SQD2"/>
    <property type="match status" value="1"/>
</dbReference>
<feature type="domain" description="Glycosyl transferase family 1" evidence="1">
    <location>
        <begin position="208"/>
        <end position="371"/>
    </location>
</feature>
<reference evidence="3" key="1">
    <citation type="journal article" date="2020" name="mSystems">
        <title>Genome- and Community-Level Interaction Insights into Carbon Utilization and Element Cycling Functions of Hydrothermarchaeota in Hydrothermal Sediment.</title>
        <authorList>
            <person name="Zhou Z."/>
            <person name="Liu Y."/>
            <person name="Xu W."/>
            <person name="Pan J."/>
            <person name="Luo Z.H."/>
            <person name="Li M."/>
        </authorList>
    </citation>
    <scope>NUCLEOTIDE SEQUENCE [LARGE SCALE GENOMIC DNA]</scope>
    <source>
        <strain evidence="3">HyVt-460</strain>
    </source>
</reference>
<dbReference type="Pfam" id="PF00534">
    <property type="entry name" value="Glycos_transf_1"/>
    <property type="match status" value="1"/>
</dbReference>
<dbReference type="Proteomes" id="UP000885771">
    <property type="component" value="Unassembled WGS sequence"/>
</dbReference>
<proteinExistence type="predicted"/>
<protein>
    <submittedName>
        <fullName evidence="3">Glycosyltransferase family 1 protein</fullName>
    </submittedName>
</protein>
<evidence type="ECO:0000259" key="2">
    <source>
        <dbReference type="Pfam" id="PF13439"/>
    </source>
</evidence>
<sequence length="398" mass="45066">MSIRSREQRMRILYHHRTLGDGAEGIHIQSIVNCLKALGHEVRVVSLVGEKTEFRSSQVARESKWDKIKNIIPRPVYELAEIAYNIKGKAMLMKAIGEFKPDIIYDRYAHFSFSALWAAKKSGLPLILEVNSPYSIQKRQWEKLYFPGLSKMGERKIFEAAPKIIVVSSPLKQIIADYGVDDSKVVVLPNGTDPDRFDPALDASGLKKELGLEGKTILGFVGILRSWHNIDKLINILEEIDLEKNNAAMVFLGDGPSYEELRAYNKEKGNEKVIRFLGRIPHKDIQKYVAMFDVAISPHATPYSSPMKILEYMAMEKAILAPDMPNIKDLILDNETGVLFTPDSAESLREKLLTLIADAGLRERLGKNARKEVLRRFTWMENARKTAEIAEGMLKKAK</sequence>
<dbReference type="InterPro" id="IPR001296">
    <property type="entry name" value="Glyco_trans_1"/>
</dbReference>
<dbReference type="EMBL" id="DRLI01000170">
    <property type="protein sequence ID" value="HHM02256.1"/>
    <property type="molecule type" value="Genomic_DNA"/>
</dbReference>
<dbReference type="CDD" id="cd03794">
    <property type="entry name" value="GT4_WbuB-like"/>
    <property type="match status" value="1"/>
</dbReference>
<accession>A0A7V5RPA4</accession>
<feature type="domain" description="Glycosyltransferase subfamily 4-like N-terminal" evidence="2">
    <location>
        <begin position="26"/>
        <end position="196"/>
    </location>
</feature>
<dbReference type="Gene3D" id="3.40.50.2000">
    <property type="entry name" value="Glycogen Phosphorylase B"/>
    <property type="match status" value="2"/>
</dbReference>
<evidence type="ECO:0000313" key="3">
    <source>
        <dbReference type="EMBL" id="HHM02256.1"/>
    </source>
</evidence>
<dbReference type="SUPFAM" id="SSF53756">
    <property type="entry name" value="UDP-Glycosyltransferase/glycogen phosphorylase"/>
    <property type="match status" value="1"/>
</dbReference>
<dbReference type="Pfam" id="PF13439">
    <property type="entry name" value="Glyco_transf_4"/>
    <property type="match status" value="1"/>
</dbReference>
<dbReference type="GO" id="GO:0016757">
    <property type="term" value="F:glycosyltransferase activity"/>
    <property type="evidence" value="ECO:0007669"/>
    <property type="project" value="InterPro"/>
</dbReference>
<dbReference type="InterPro" id="IPR050194">
    <property type="entry name" value="Glycosyltransferase_grp1"/>
</dbReference>
<gene>
    <name evidence="3" type="ORF">ENJ15_04530</name>
</gene>
<evidence type="ECO:0000259" key="1">
    <source>
        <dbReference type="Pfam" id="PF00534"/>
    </source>
</evidence>
<name>A0A7V5RPA4_CALAY</name>
<comment type="caution">
    <text evidence="3">The sequence shown here is derived from an EMBL/GenBank/DDBJ whole genome shotgun (WGS) entry which is preliminary data.</text>
</comment>
<dbReference type="InterPro" id="IPR028098">
    <property type="entry name" value="Glyco_trans_4-like_N"/>
</dbReference>